<dbReference type="InParanoid" id="G0EH96"/>
<dbReference type="KEGG" id="pfm:Pyrfu_1462"/>
<protein>
    <submittedName>
        <fullName evidence="1">Uncharacterized protein</fullName>
    </submittedName>
</protein>
<sequence length="158" mass="18119">MSAEIRAKYDDVYKALEPLRGLNLLGTLNGPPTNRFPLRELVEKLSNEFIEDTEYRGHRIVVFPLANNRIVICHFGLEEADDFCICVEGENAWKRIHEATVKLSKLFKESYTLMLQAIVHALQGMITAEEGAKEKIEDPDEVIEELLTWLPEYVAIEE</sequence>
<organism evidence="1 2">
    <name type="scientific">Pyrolobus fumarii (strain DSM 11204 / 1A)</name>
    <dbReference type="NCBI Taxonomy" id="694429"/>
    <lineage>
        <taxon>Archaea</taxon>
        <taxon>Thermoproteota</taxon>
        <taxon>Thermoprotei</taxon>
        <taxon>Desulfurococcales</taxon>
        <taxon>Pyrodictiaceae</taxon>
        <taxon>Pyrolobus</taxon>
    </lineage>
</organism>
<proteinExistence type="predicted"/>
<dbReference type="OrthoDB" id="14609at2157"/>
<gene>
    <name evidence="1" type="ordered locus">Pyrfu_1462</name>
</gene>
<dbReference type="Proteomes" id="UP000001037">
    <property type="component" value="Chromosome"/>
</dbReference>
<dbReference type="EMBL" id="CP002838">
    <property type="protein sequence ID" value="AEM39320.1"/>
    <property type="molecule type" value="Genomic_DNA"/>
</dbReference>
<name>G0EH96_PYRF1</name>
<dbReference type="STRING" id="694429.Pyrfu_1462"/>
<dbReference type="RefSeq" id="WP_014026997.1">
    <property type="nucleotide sequence ID" value="NC_015931.1"/>
</dbReference>
<reference evidence="1 2" key="1">
    <citation type="journal article" date="2011" name="Stand. Genomic Sci.">
        <title>Complete genome sequence of the hyperthermophilic chemolithoautotroph Pyrolobus fumarii type strain (1A).</title>
        <authorList>
            <person name="Anderson I."/>
            <person name="Goker M."/>
            <person name="Nolan M."/>
            <person name="Lucas S."/>
            <person name="Hammon N."/>
            <person name="Deshpande S."/>
            <person name="Cheng J.F."/>
            <person name="Tapia R."/>
            <person name="Han C."/>
            <person name="Goodwin L."/>
            <person name="Pitluck S."/>
            <person name="Huntemann M."/>
            <person name="Liolios K."/>
            <person name="Ivanova N."/>
            <person name="Pagani I."/>
            <person name="Mavromatis K."/>
            <person name="Ovchinikova G."/>
            <person name="Pati A."/>
            <person name="Chen A."/>
            <person name="Palaniappan K."/>
            <person name="Land M."/>
            <person name="Hauser L."/>
            <person name="Brambilla E.M."/>
            <person name="Huber H."/>
            <person name="Yasawong M."/>
            <person name="Rohde M."/>
            <person name="Spring S."/>
            <person name="Abt B."/>
            <person name="Sikorski J."/>
            <person name="Wirth R."/>
            <person name="Detter J.C."/>
            <person name="Woyke T."/>
            <person name="Bristow J."/>
            <person name="Eisen J.A."/>
            <person name="Markowitz V."/>
            <person name="Hugenholtz P."/>
            <person name="Kyrpides N.C."/>
            <person name="Klenk H.P."/>
            <person name="Lapidus A."/>
        </authorList>
    </citation>
    <scope>NUCLEOTIDE SEQUENCE [LARGE SCALE GENOMIC DNA]</scope>
    <source>
        <strain evidence="2">DSM 11204 / 1A</strain>
    </source>
</reference>
<dbReference type="GeneID" id="11138649"/>
<accession>G0EH96</accession>
<dbReference type="eggNOG" id="arCOG12298">
    <property type="taxonomic scope" value="Archaea"/>
</dbReference>
<keyword evidence="2" id="KW-1185">Reference proteome</keyword>
<dbReference type="AlphaFoldDB" id="G0EH96"/>
<evidence type="ECO:0000313" key="2">
    <source>
        <dbReference type="Proteomes" id="UP000001037"/>
    </source>
</evidence>
<dbReference type="HOGENOM" id="CLU_1665565_0_0_2"/>
<evidence type="ECO:0000313" key="1">
    <source>
        <dbReference type="EMBL" id="AEM39320.1"/>
    </source>
</evidence>